<dbReference type="InterPro" id="IPR000863">
    <property type="entry name" value="Sulfotransferase_dom"/>
</dbReference>
<name>A0AAN9PVP3_CANGL</name>
<sequence length="244" mass="28397">MSSLDLTHFIHQSVGGKEASDEEKLSQKFKELLHSLPKEKGWRSNYLYLFQGFWCPSTEIEGLNSFMNHFHAKVSDVVLASIPKSEPSLTSNPHQLVPFFEFDIYGNTHDQISHQSDMTKPRIFSTHISFHALDKSIKESHCKIIYICRNLFDTFISAWIFVNKVKPDYLPMLTLDEAFEMYCKGIIGFGPWWDHMLGYWNESIARPHKVLFLKYEDLKEDANFNVKRVAEFLGCPFTQEEESS</sequence>
<evidence type="ECO:0000313" key="6">
    <source>
        <dbReference type="Proteomes" id="UP001367508"/>
    </source>
</evidence>
<dbReference type="EC" id="2.8.2.-" evidence="3"/>
<evidence type="ECO:0000256" key="1">
    <source>
        <dbReference type="ARBA" id="ARBA00005771"/>
    </source>
</evidence>
<accession>A0AAN9PVP3</accession>
<dbReference type="InterPro" id="IPR027417">
    <property type="entry name" value="P-loop_NTPase"/>
</dbReference>
<gene>
    <name evidence="5" type="ORF">VNO77_39300</name>
</gene>
<organism evidence="5 6">
    <name type="scientific">Canavalia gladiata</name>
    <name type="common">Sword bean</name>
    <name type="synonym">Dolichos gladiatus</name>
    <dbReference type="NCBI Taxonomy" id="3824"/>
    <lineage>
        <taxon>Eukaryota</taxon>
        <taxon>Viridiplantae</taxon>
        <taxon>Streptophyta</taxon>
        <taxon>Embryophyta</taxon>
        <taxon>Tracheophyta</taxon>
        <taxon>Spermatophyta</taxon>
        <taxon>Magnoliopsida</taxon>
        <taxon>eudicotyledons</taxon>
        <taxon>Gunneridae</taxon>
        <taxon>Pentapetalae</taxon>
        <taxon>rosids</taxon>
        <taxon>fabids</taxon>
        <taxon>Fabales</taxon>
        <taxon>Fabaceae</taxon>
        <taxon>Papilionoideae</taxon>
        <taxon>50 kb inversion clade</taxon>
        <taxon>NPAAA clade</taxon>
        <taxon>indigoferoid/millettioid clade</taxon>
        <taxon>Phaseoleae</taxon>
        <taxon>Canavalia</taxon>
    </lineage>
</organism>
<dbReference type="SUPFAM" id="SSF52540">
    <property type="entry name" value="P-loop containing nucleoside triphosphate hydrolases"/>
    <property type="match status" value="1"/>
</dbReference>
<dbReference type="Pfam" id="PF00685">
    <property type="entry name" value="Sulfotransfer_1"/>
    <property type="match status" value="1"/>
</dbReference>
<evidence type="ECO:0000256" key="3">
    <source>
        <dbReference type="RuleBase" id="RU361155"/>
    </source>
</evidence>
<evidence type="ECO:0000256" key="2">
    <source>
        <dbReference type="ARBA" id="ARBA00022679"/>
    </source>
</evidence>
<dbReference type="PANTHER" id="PTHR11783">
    <property type="entry name" value="SULFOTRANSFERASE SULT"/>
    <property type="match status" value="1"/>
</dbReference>
<evidence type="ECO:0000259" key="4">
    <source>
        <dbReference type="Pfam" id="PF00685"/>
    </source>
</evidence>
<dbReference type="AlphaFoldDB" id="A0AAN9PVP3"/>
<reference evidence="5 6" key="1">
    <citation type="submission" date="2024-01" db="EMBL/GenBank/DDBJ databases">
        <title>The genomes of 5 underutilized Papilionoideae crops provide insights into root nodulation and disease resistanc.</title>
        <authorList>
            <person name="Jiang F."/>
        </authorList>
    </citation>
    <scope>NUCLEOTIDE SEQUENCE [LARGE SCALE GENOMIC DNA]</scope>
    <source>
        <strain evidence="5">LVBAO_FW01</strain>
        <tissue evidence="5">Leaves</tissue>
    </source>
</reference>
<dbReference type="EMBL" id="JAYMYQ010000009">
    <property type="protein sequence ID" value="KAK7314090.1"/>
    <property type="molecule type" value="Genomic_DNA"/>
</dbReference>
<protein>
    <recommendedName>
        <fullName evidence="3">Sulfotransferase</fullName>
        <ecNumber evidence="3">2.8.2.-</ecNumber>
    </recommendedName>
</protein>
<comment type="similarity">
    <text evidence="1 3">Belongs to the sulfotransferase 1 family.</text>
</comment>
<proteinExistence type="inferred from homology"/>
<feature type="domain" description="Sulfotransferase" evidence="4">
    <location>
        <begin position="84"/>
        <end position="241"/>
    </location>
</feature>
<dbReference type="GO" id="GO:0008146">
    <property type="term" value="F:sulfotransferase activity"/>
    <property type="evidence" value="ECO:0007669"/>
    <property type="project" value="InterPro"/>
</dbReference>
<comment type="caution">
    <text evidence="5">The sequence shown here is derived from an EMBL/GenBank/DDBJ whole genome shotgun (WGS) entry which is preliminary data.</text>
</comment>
<evidence type="ECO:0000313" key="5">
    <source>
        <dbReference type="EMBL" id="KAK7314090.1"/>
    </source>
</evidence>
<keyword evidence="6" id="KW-1185">Reference proteome</keyword>
<dbReference type="Proteomes" id="UP001367508">
    <property type="component" value="Unassembled WGS sequence"/>
</dbReference>
<keyword evidence="2 3" id="KW-0808">Transferase</keyword>
<dbReference type="Gene3D" id="3.40.50.300">
    <property type="entry name" value="P-loop containing nucleotide triphosphate hydrolases"/>
    <property type="match status" value="1"/>
</dbReference>